<feature type="compositionally biased region" description="Basic and acidic residues" evidence="1">
    <location>
        <begin position="259"/>
        <end position="274"/>
    </location>
</feature>
<feature type="compositionally biased region" description="Low complexity" evidence="1">
    <location>
        <begin position="310"/>
        <end position="322"/>
    </location>
</feature>
<feature type="compositionally biased region" description="Basic and acidic residues" evidence="1">
    <location>
        <begin position="514"/>
        <end position="526"/>
    </location>
</feature>
<gene>
    <name evidence="2" type="ORF">CYMTET_53328</name>
</gene>
<reference evidence="2 3" key="1">
    <citation type="journal article" date="2015" name="Genome Biol. Evol.">
        <title>Comparative Genomics of a Bacterivorous Green Alga Reveals Evolutionary Causalities and Consequences of Phago-Mixotrophic Mode of Nutrition.</title>
        <authorList>
            <person name="Burns J.A."/>
            <person name="Paasch A."/>
            <person name="Narechania A."/>
            <person name="Kim E."/>
        </authorList>
    </citation>
    <scope>NUCLEOTIDE SEQUENCE [LARGE SCALE GENOMIC DNA]</scope>
    <source>
        <strain evidence="2 3">PLY_AMNH</strain>
    </source>
</reference>
<feature type="compositionally biased region" description="Low complexity" evidence="1">
    <location>
        <begin position="234"/>
        <end position="248"/>
    </location>
</feature>
<protein>
    <submittedName>
        <fullName evidence="2">Uncharacterized protein</fullName>
    </submittedName>
</protein>
<comment type="caution">
    <text evidence="2">The sequence shown here is derived from an EMBL/GenBank/DDBJ whole genome shotgun (WGS) entry which is preliminary data.</text>
</comment>
<evidence type="ECO:0000313" key="3">
    <source>
        <dbReference type="Proteomes" id="UP001190700"/>
    </source>
</evidence>
<dbReference type="AlphaFoldDB" id="A0AAE0BH97"/>
<feature type="compositionally biased region" description="Basic and acidic residues" evidence="1">
    <location>
        <begin position="484"/>
        <end position="497"/>
    </location>
</feature>
<proteinExistence type="predicted"/>
<feature type="compositionally biased region" description="Basic and acidic residues" evidence="1">
    <location>
        <begin position="660"/>
        <end position="677"/>
    </location>
</feature>
<feature type="region of interest" description="Disordered" evidence="1">
    <location>
        <begin position="1"/>
        <end position="22"/>
    </location>
</feature>
<name>A0AAE0BH97_9CHLO</name>
<feature type="compositionally biased region" description="Basic and acidic residues" evidence="1">
    <location>
        <begin position="413"/>
        <end position="428"/>
    </location>
</feature>
<feature type="compositionally biased region" description="Acidic residues" evidence="1">
    <location>
        <begin position="527"/>
        <end position="541"/>
    </location>
</feature>
<feature type="compositionally biased region" description="Pro residues" evidence="1">
    <location>
        <begin position="125"/>
        <end position="139"/>
    </location>
</feature>
<feature type="compositionally biased region" description="Basic and acidic residues" evidence="1">
    <location>
        <begin position="458"/>
        <end position="468"/>
    </location>
</feature>
<evidence type="ECO:0000256" key="1">
    <source>
        <dbReference type="SAM" id="MobiDB-lite"/>
    </source>
</evidence>
<keyword evidence="3" id="KW-1185">Reference proteome</keyword>
<dbReference type="EMBL" id="LGRX02034991">
    <property type="protein sequence ID" value="KAK3236536.1"/>
    <property type="molecule type" value="Genomic_DNA"/>
</dbReference>
<feature type="region of interest" description="Disordered" evidence="1">
    <location>
        <begin position="202"/>
        <end position="776"/>
    </location>
</feature>
<feature type="compositionally biased region" description="Basic and acidic residues" evidence="1">
    <location>
        <begin position="707"/>
        <end position="719"/>
    </location>
</feature>
<feature type="compositionally biased region" description="Low complexity" evidence="1">
    <location>
        <begin position="210"/>
        <end position="226"/>
    </location>
</feature>
<feature type="compositionally biased region" description="Basic and acidic residues" evidence="1">
    <location>
        <begin position="684"/>
        <end position="701"/>
    </location>
</feature>
<feature type="compositionally biased region" description="Basic and acidic residues" evidence="1">
    <location>
        <begin position="354"/>
        <end position="406"/>
    </location>
</feature>
<accession>A0AAE0BH97</accession>
<feature type="compositionally biased region" description="Basic and acidic residues" evidence="1">
    <location>
        <begin position="588"/>
        <end position="629"/>
    </location>
</feature>
<evidence type="ECO:0000313" key="2">
    <source>
        <dbReference type="EMBL" id="KAK3236536.1"/>
    </source>
</evidence>
<feature type="compositionally biased region" description="Basic and acidic residues" evidence="1">
    <location>
        <begin position="636"/>
        <end position="653"/>
    </location>
</feature>
<sequence length="794" mass="85760">MDSLNESPLYPPSGGSGGLDLSRLQNLLNHPALADPPAVTGMAGVASAAGIPATPAVPSGAITASPAAGGTNTSLQVAATLNSSFNQSSTKLKTEMDALRQSLTRLDNFSAQSPVPIQKAATIPSPSPMPTLAPPPSPSPAALSLMPSQTVVPVQPTPANLPAYETPSFLDQISVGQTDGAEVATDFNSFFNNLATKYGLFTPETPQQPAPQLHQAFAPAAASPNPFAAPPPAAATGAQQPPLPQEGGQSTGGGGASRSRIEPELDRISEERSADISPISQEPGEEEARSRRNGGPRTQAPTPSRRREPSAQARPSRQARQAGSGHRVSGASDTEGEEDERHLERRPVHRSSSRGREGHEDRTGRRQEQHSNRSDAQDSLPRQEGRHGGDRHARAAEAYDSDEARPRNRGRSAAREAAEMQRSQDRGRQSRRSAPAGDRRAGEGPGALRLEAAAAQEPHSDMEDRRGENTLNSAGDDAAEDSDVEHRVGQRGKEGARRPPVCRPERPVSNYQALREHAASPLRTEEQEAYPEFDFDQSSDWEEGHLGGPPSRSPELEDVDAAAKSVTQGWREYSNDLYDTEPTPFGTENRHPNHEHLGDARGSGEGERTKRRDGRAPERTDRPDDREWRGNSSGRVEGRAPERTDRPDDREWRGNSSGRVEGRAPERTDRPDDREWRGNSSGRVEGRAPERTDRPDDREWRGNSPEHGVRGAAPEREASPEPEWPDSPNREWTSRAPPSRPAKPPAGIPSLREVNARYPRRILPPAHTPSGNTHGAAALAMPLPLVTSASRMQR</sequence>
<organism evidence="2 3">
    <name type="scientific">Cymbomonas tetramitiformis</name>
    <dbReference type="NCBI Taxonomy" id="36881"/>
    <lineage>
        <taxon>Eukaryota</taxon>
        <taxon>Viridiplantae</taxon>
        <taxon>Chlorophyta</taxon>
        <taxon>Pyramimonadophyceae</taxon>
        <taxon>Pyramimonadales</taxon>
        <taxon>Pyramimonadaceae</taxon>
        <taxon>Cymbomonas</taxon>
    </lineage>
</organism>
<dbReference type="Proteomes" id="UP001190700">
    <property type="component" value="Unassembled WGS sequence"/>
</dbReference>
<feature type="compositionally biased region" description="Pro residues" evidence="1">
    <location>
        <begin position="738"/>
        <end position="747"/>
    </location>
</feature>
<feature type="region of interest" description="Disordered" evidence="1">
    <location>
        <begin position="119"/>
        <end position="140"/>
    </location>
</feature>